<keyword evidence="5" id="KW-0732">Signal</keyword>
<dbReference type="EMBL" id="FOHT01000024">
    <property type="protein sequence ID" value="SET81309.1"/>
    <property type="molecule type" value="Genomic_DNA"/>
</dbReference>
<dbReference type="GO" id="GO:0006355">
    <property type="term" value="P:regulation of DNA-templated transcription"/>
    <property type="evidence" value="ECO:0007669"/>
    <property type="project" value="InterPro"/>
</dbReference>
<dbReference type="STRING" id="1168034.FH5T_14075"/>
<dbReference type="CDD" id="cd06170">
    <property type="entry name" value="LuxR_C_like"/>
    <property type="match status" value="1"/>
</dbReference>
<dbReference type="PANTHER" id="PTHR44688">
    <property type="entry name" value="DNA-BINDING TRANSCRIPTIONAL ACTIVATOR DEVR_DOSR"/>
    <property type="match status" value="1"/>
</dbReference>
<dbReference type="OrthoDB" id="9807565at2"/>
<gene>
    <name evidence="7" type="ORF">FH5T_14075</name>
    <name evidence="8" type="ORF">SAMN05444285_12437</name>
</gene>
<evidence type="ECO:0000256" key="3">
    <source>
        <dbReference type="ARBA" id="ARBA00023163"/>
    </source>
</evidence>
<dbReference type="HOGENOM" id="CLU_798804_0_0_10"/>
<dbReference type="PRINTS" id="PR00038">
    <property type="entry name" value="HTHLUXR"/>
</dbReference>
<dbReference type="SUPFAM" id="SSF46894">
    <property type="entry name" value="C-terminal effector domain of the bipartite response regulators"/>
    <property type="match status" value="1"/>
</dbReference>
<keyword evidence="4" id="KW-0812">Transmembrane</keyword>
<keyword evidence="3" id="KW-0804">Transcription</keyword>
<evidence type="ECO:0000313" key="7">
    <source>
        <dbReference type="EMBL" id="AHW62051.1"/>
    </source>
</evidence>
<dbReference type="InterPro" id="IPR000792">
    <property type="entry name" value="Tscrpt_reg_LuxR_C"/>
</dbReference>
<dbReference type="eggNOG" id="COG2197">
    <property type="taxonomic scope" value="Bacteria"/>
</dbReference>
<evidence type="ECO:0000313" key="9">
    <source>
        <dbReference type="Proteomes" id="UP000023772"/>
    </source>
</evidence>
<accession>X5E5X1</accession>
<reference evidence="8 10" key="2">
    <citation type="submission" date="2016-10" db="EMBL/GenBank/DDBJ databases">
        <authorList>
            <person name="de Groot N.N."/>
        </authorList>
    </citation>
    <scope>NUCLEOTIDE SEQUENCE [LARGE SCALE GENOMIC DNA]</scope>
    <source>
        <strain evidence="8 10">DSM 25947</strain>
    </source>
</reference>
<keyword evidence="4" id="KW-1133">Transmembrane helix</keyword>
<reference evidence="7 9" key="1">
    <citation type="submission" date="2014-03" db="EMBL/GenBank/DDBJ databases">
        <title>Complete genome sequence of a deeply braunched marine Bacteroidia bacterium Draconibacterium orientale type strain FH5T.</title>
        <authorList>
            <person name="Li X."/>
            <person name="Wang X."/>
            <person name="Xie Z."/>
            <person name="Du Z."/>
            <person name="Chen G."/>
        </authorList>
    </citation>
    <scope>NUCLEOTIDE SEQUENCE [LARGE SCALE GENOMIC DNA]</scope>
    <source>
        <strain evidence="7 9">FH5</strain>
    </source>
</reference>
<evidence type="ECO:0000256" key="4">
    <source>
        <dbReference type="SAM" id="Phobius"/>
    </source>
</evidence>
<dbReference type="PROSITE" id="PS50043">
    <property type="entry name" value="HTH_LUXR_2"/>
    <property type="match status" value="1"/>
</dbReference>
<dbReference type="InterPro" id="IPR036388">
    <property type="entry name" value="WH-like_DNA-bd_sf"/>
</dbReference>
<dbReference type="EMBL" id="CP007451">
    <property type="protein sequence ID" value="AHW62051.1"/>
    <property type="molecule type" value="Genomic_DNA"/>
</dbReference>
<evidence type="ECO:0000256" key="5">
    <source>
        <dbReference type="SAM" id="SignalP"/>
    </source>
</evidence>
<evidence type="ECO:0000259" key="6">
    <source>
        <dbReference type="PROSITE" id="PS50043"/>
    </source>
</evidence>
<dbReference type="InterPro" id="IPR016032">
    <property type="entry name" value="Sig_transdc_resp-reg_C-effctor"/>
</dbReference>
<evidence type="ECO:0000313" key="10">
    <source>
        <dbReference type="Proteomes" id="UP000181981"/>
    </source>
</evidence>
<dbReference type="KEGG" id="dori:FH5T_14075"/>
<organism evidence="8 10">
    <name type="scientific">Draconibacterium orientale</name>
    <dbReference type="NCBI Taxonomy" id="1168034"/>
    <lineage>
        <taxon>Bacteria</taxon>
        <taxon>Pseudomonadati</taxon>
        <taxon>Bacteroidota</taxon>
        <taxon>Bacteroidia</taxon>
        <taxon>Marinilabiliales</taxon>
        <taxon>Prolixibacteraceae</taxon>
        <taxon>Draconibacterium</taxon>
    </lineage>
</organism>
<keyword evidence="1" id="KW-0805">Transcription regulation</keyword>
<dbReference type="Proteomes" id="UP000023772">
    <property type="component" value="Chromosome"/>
</dbReference>
<dbReference type="AlphaFoldDB" id="X5E5X1"/>
<sequence length="364" mass="41415">MAFKKLVYIILSLFIAGSSSALEIKGTIDLSEQWQPKVFLALLNTPNDIFVASPDFIIAETFINPDGSFEISTQSVPDDDRFYRLYLVQGDNASVEFSATQNKNYFHLLLNRQSEIVLSATTRNNSLEVTALNGSDDTKAIFDFDEKFQEQSSELSGQLPKAQSTFLSQELENLIHAVVAEANNPYVGLYALYHIEDKETDFLRNSDFYFNFQKRLEDELPVTPYTEAYSALLDELIGFREFVCEMPGVQPKWKDWMMIIEAVIILVLLVILIGLFQQLKKMRKRENDPANNLKPLYEGLTLKQQEILSLLAAGKTNKEIAQELFVELSTVKTHINNIYRQLGVSTRKDAVGFFNAVKKQYQGV</sequence>
<dbReference type="RefSeq" id="WP_051567879.1">
    <property type="nucleotide sequence ID" value="NZ_FOHT01000024.1"/>
</dbReference>
<dbReference type="SMART" id="SM00421">
    <property type="entry name" value="HTH_LUXR"/>
    <property type="match status" value="1"/>
</dbReference>
<feature type="transmembrane region" description="Helical" evidence="4">
    <location>
        <begin position="256"/>
        <end position="276"/>
    </location>
</feature>
<dbReference type="Gene3D" id="1.10.10.10">
    <property type="entry name" value="Winged helix-like DNA-binding domain superfamily/Winged helix DNA-binding domain"/>
    <property type="match status" value="1"/>
</dbReference>
<keyword evidence="2" id="KW-0238">DNA-binding</keyword>
<dbReference type="PANTHER" id="PTHR44688:SF16">
    <property type="entry name" value="DNA-BINDING TRANSCRIPTIONAL ACTIVATOR DEVR_DOSR"/>
    <property type="match status" value="1"/>
</dbReference>
<feature type="domain" description="HTH luxR-type" evidence="6">
    <location>
        <begin position="292"/>
        <end position="358"/>
    </location>
</feature>
<evidence type="ECO:0000313" key="8">
    <source>
        <dbReference type="EMBL" id="SET81309.1"/>
    </source>
</evidence>
<feature type="chain" id="PRO_5010515329" evidence="5">
    <location>
        <begin position="22"/>
        <end position="364"/>
    </location>
</feature>
<evidence type="ECO:0000256" key="2">
    <source>
        <dbReference type="ARBA" id="ARBA00023125"/>
    </source>
</evidence>
<name>X5E5X1_9BACT</name>
<dbReference type="GO" id="GO:0003677">
    <property type="term" value="F:DNA binding"/>
    <property type="evidence" value="ECO:0007669"/>
    <property type="project" value="UniProtKB-KW"/>
</dbReference>
<dbReference type="Pfam" id="PF00196">
    <property type="entry name" value="GerE"/>
    <property type="match status" value="1"/>
</dbReference>
<keyword evidence="9" id="KW-1185">Reference proteome</keyword>
<keyword evidence="4" id="KW-0472">Membrane</keyword>
<protein>
    <submittedName>
        <fullName evidence="8">Regulatory protein, luxR family</fullName>
    </submittedName>
</protein>
<dbReference type="Proteomes" id="UP000181981">
    <property type="component" value="Unassembled WGS sequence"/>
</dbReference>
<proteinExistence type="predicted"/>
<evidence type="ECO:0000256" key="1">
    <source>
        <dbReference type="ARBA" id="ARBA00023015"/>
    </source>
</evidence>
<feature type="signal peptide" evidence="5">
    <location>
        <begin position="1"/>
        <end position="21"/>
    </location>
</feature>